<comment type="subcellular location">
    <subcellularLocation>
        <location evidence="1">Membrane</location>
        <topology evidence="1">Multi-pass membrane protein</topology>
    </subcellularLocation>
</comment>
<protein>
    <submittedName>
        <fullName evidence="6">Uncharacterized protein</fullName>
    </submittedName>
</protein>
<evidence type="ECO:0000256" key="1">
    <source>
        <dbReference type="ARBA" id="ARBA00004141"/>
    </source>
</evidence>
<proteinExistence type="predicted"/>
<name>A0A7J6MPH3_PERCH</name>
<dbReference type="InterPro" id="IPR007271">
    <property type="entry name" value="Nuc_sug_transpt"/>
</dbReference>
<feature type="transmembrane region" description="Helical" evidence="5">
    <location>
        <begin position="266"/>
        <end position="283"/>
    </location>
</feature>
<keyword evidence="2 5" id="KW-0812">Transmembrane</keyword>
<keyword evidence="3 5" id="KW-1133">Transmembrane helix</keyword>
<evidence type="ECO:0000256" key="2">
    <source>
        <dbReference type="ARBA" id="ARBA00022692"/>
    </source>
</evidence>
<sequence length="1073" mass="117693">MSIPSTITAYLTLATCLIVCVIGPWAVDSSKTTILDTFSNGHLVASRAAYPYSIAAFMMGDHLIGTIVAYTAEVLTNRRHHKRGDIISWNDIKLMTPLAVLYTISDLSTLQAIDHGNSPTMSVVSQTRLLLVALLSYYILGHSLDNRASLIGVVVCAIAFTITELPSDGVDASAIPWSVSKALLSSACAVYLEYLIKGDSRGFYATAGRLKLISLLFTFIGLLIINGPANILGDKPQCDTANLAASCLGSEVCDCLEEIGMNFQSWMAFTVIVANGWITAYVFKSVSATAKYICSALAAPILYVLSCAADHRSFEPVPFMLVCLLVLQVVAYCRSTKGSSGKRPRLTKVVSTGDFGEWLQGYRFPDVDEEVIECILADESSNKHVIPLLTEIQDEVHPVAPSLIYNLKPTDTIKEDLLCPYDPQQDRTILAGATFVELEHAHITDTSEASMVLPNGTSVSLLTSPGYGIRIRPPSFGYYTVKVVDKATGEQNLYGFVATTHVSRFGSALDEYQDAWMFAWRSQKSANGSFDPECYGTWNEELAAGVVGVMEIMDDEMWQSEQSLVARLASAQVVPMCRELLDKVLEYQDGTAMGQLVGALRDMLTSAQLTGRSQSWCRFHEAVVAFERARFRSLTKVAQDRLLSLLQQLMDDADLYYTDPTIDDSYGNKWRSGARDQLARQINNRMIDDPLVVSEMASSGGTLGDWMSSMLMVSNRGGIDKPHRIWPPTFMVNPLDPQLDTLLLHGAEAATGGGFAISKGGMMPFLSSMESVETMSNVLSALLYAGIGYAGQTQMESQQQAGPASSMDPSTFGRDALCGVCERARAVCCLDHPPELSKRRVTRLKDVCRLLRQLQRGPDGHRRVSLSVSTDPDVCIGDLKSKKGDECWLSAPLEALWRSWIASGRMFVFEIWLHDSLDESKKTLLACDFGHPVGTSVYIATRYYSDEYKKYQPGFILGFSTCTWLKSLGYSMWDLGGYNSSPMMAYKSALCTLVDGRAKWPPLIRRVRDDRPKGKRALSPSRSSCDVLVAFVAFGPSDTVLVEDLTEEDIWGLYGGKPKAGKGAAKKPKTNTK</sequence>
<organism evidence="6 7">
    <name type="scientific">Perkinsus chesapeaki</name>
    <name type="common">Clam parasite</name>
    <name type="synonym">Perkinsus andrewsi</name>
    <dbReference type="NCBI Taxonomy" id="330153"/>
    <lineage>
        <taxon>Eukaryota</taxon>
        <taxon>Sar</taxon>
        <taxon>Alveolata</taxon>
        <taxon>Perkinsozoa</taxon>
        <taxon>Perkinsea</taxon>
        <taxon>Perkinsida</taxon>
        <taxon>Perkinsidae</taxon>
        <taxon>Perkinsus</taxon>
    </lineage>
</organism>
<feature type="transmembrane region" description="Helical" evidence="5">
    <location>
        <begin position="7"/>
        <end position="27"/>
    </location>
</feature>
<feature type="transmembrane region" description="Helical" evidence="5">
    <location>
        <begin position="49"/>
        <end position="72"/>
    </location>
</feature>
<evidence type="ECO:0000256" key="5">
    <source>
        <dbReference type="SAM" id="Phobius"/>
    </source>
</evidence>
<dbReference type="EMBL" id="JAAPAO010000082">
    <property type="protein sequence ID" value="KAF4673472.1"/>
    <property type="molecule type" value="Genomic_DNA"/>
</dbReference>
<comment type="caution">
    <text evidence="6">The sequence shown here is derived from an EMBL/GenBank/DDBJ whole genome shotgun (WGS) entry which is preliminary data.</text>
</comment>
<accession>A0A7J6MPH3</accession>
<dbReference type="GO" id="GO:0000139">
    <property type="term" value="C:Golgi membrane"/>
    <property type="evidence" value="ECO:0007669"/>
    <property type="project" value="InterPro"/>
</dbReference>
<dbReference type="PANTHER" id="PTHR10231">
    <property type="entry name" value="NUCLEOTIDE-SUGAR TRANSMEMBRANE TRANSPORTER"/>
    <property type="match status" value="1"/>
</dbReference>
<gene>
    <name evidence="6" type="ORF">FOL47_010525</name>
</gene>
<dbReference type="AlphaFoldDB" id="A0A7J6MPH3"/>
<dbReference type="Proteomes" id="UP000591131">
    <property type="component" value="Unassembled WGS sequence"/>
</dbReference>
<feature type="transmembrane region" description="Helical" evidence="5">
    <location>
        <begin position="208"/>
        <end position="225"/>
    </location>
</feature>
<evidence type="ECO:0000313" key="7">
    <source>
        <dbReference type="Proteomes" id="UP000591131"/>
    </source>
</evidence>
<dbReference type="OrthoDB" id="435526at2759"/>
<keyword evidence="4 5" id="KW-0472">Membrane</keyword>
<evidence type="ECO:0000313" key="6">
    <source>
        <dbReference type="EMBL" id="KAF4673472.1"/>
    </source>
</evidence>
<feature type="transmembrane region" description="Helical" evidence="5">
    <location>
        <begin position="290"/>
        <end position="311"/>
    </location>
</feature>
<dbReference type="GO" id="GO:0015165">
    <property type="term" value="F:pyrimidine nucleotide-sugar transmembrane transporter activity"/>
    <property type="evidence" value="ECO:0007669"/>
    <property type="project" value="InterPro"/>
</dbReference>
<reference evidence="6 7" key="1">
    <citation type="submission" date="2020-04" db="EMBL/GenBank/DDBJ databases">
        <title>Perkinsus chesapeaki whole genome sequence.</title>
        <authorList>
            <person name="Bogema D.R."/>
        </authorList>
    </citation>
    <scope>NUCLEOTIDE SEQUENCE [LARGE SCALE GENOMIC DNA]</scope>
    <source>
        <strain evidence="6">ATCC PRA-425</strain>
    </source>
</reference>
<evidence type="ECO:0000256" key="3">
    <source>
        <dbReference type="ARBA" id="ARBA00022989"/>
    </source>
</evidence>
<keyword evidence="7" id="KW-1185">Reference proteome</keyword>
<evidence type="ECO:0000256" key="4">
    <source>
        <dbReference type="ARBA" id="ARBA00023136"/>
    </source>
</evidence>